<reference evidence="2 3" key="1">
    <citation type="submission" date="2019-06" db="EMBL/GenBank/DDBJ databases">
        <title>Genomic Encyclopedia of Type Strains, Phase IV (KMG-V): Genome sequencing to study the core and pangenomes of soil and plant-associated prokaryotes.</title>
        <authorList>
            <person name="Whitman W."/>
        </authorList>
    </citation>
    <scope>NUCLEOTIDE SEQUENCE [LARGE SCALE GENOMIC DNA]</scope>
    <source>
        <strain evidence="2 3">BR 510</strain>
    </source>
</reference>
<keyword evidence="1" id="KW-0812">Transmembrane</keyword>
<dbReference type="AlphaFoldDB" id="A0A560DKB5"/>
<proteinExistence type="predicted"/>
<keyword evidence="1" id="KW-1133">Transmembrane helix</keyword>
<keyword evidence="3" id="KW-1185">Reference proteome</keyword>
<organism evidence="2 3">
    <name type="scientific">Bradyrhizobium stylosanthis</name>
    <dbReference type="NCBI Taxonomy" id="1803665"/>
    <lineage>
        <taxon>Bacteria</taxon>
        <taxon>Pseudomonadati</taxon>
        <taxon>Pseudomonadota</taxon>
        <taxon>Alphaproteobacteria</taxon>
        <taxon>Hyphomicrobiales</taxon>
        <taxon>Nitrobacteraceae</taxon>
        <taxon>Bradyrhizobium</taxon>
    </lineage>
</organism>
<dbReference type="EMBL" id="VITK01000006">
    <property type="protein sequence ID" value="TWA97550.1"/>
    <property type="molecule type" value="Genomic_DNA"/>
</dbReference>
<evidence type="ECO:0000313" key="3">
    <source>
        <dbReference type="Proteomes" id="UP000319949"/>
    </source>
</evidence>
<keyword evidence="1" id="KW-0472">Membrane</keyword>
<comment type="caution">
    <text evidence="2">The sequence shown here is derived from an EMBL/GenBank/DDBJ whole genome shotgun (WGS) entry which is preliminary data.</text>
</comment>
<evidence type="ECO:0000313" key="2">
    <source>
        <dbReference type="EMBL" id="TWA97550.1"/>
    </source>
</evidence>
<accession>A0A560DKB5</accession>
<protein>
    <submittedName>
        <fullName evidence="2">Uncharacterized protein</fullName>
    </submittedName>
</protein>
<sequence length="71" mass="8254">MKAHLKRWWDGEYAPPQNDPGSSLVFIQGHYEKHWSSKVAHVVADFWMKHWQWCFSALFAVTGLVIAALKL</sequence>
<evidence type="ECO:0000256" key="1">
    <source>
        <dbReference type="SAM" id="Phobius"/>
    </source>
</evidence>
<dbReference type="Proteomes" id="UP000319949">
    <property type="component" value="Unassembled WGS sequence"/>
</dbReference>
<gene>
    <name evidence="2" type="ORF">FBZ96_106609</name>
</gene>
<dbReference type="RefSeq" id="WP_145666676.1">
    <property type="nucleotide sequence ID" value="NZ_VITK01000006.1"/>
</dbReference>
<dbReference type="OrthoDB" id="8254871at2"/>
<feature type="transmembrane region" description="Helical" evidence="1">
    <location>
        <begin position="50"/>
        <end position="69"/>
    </location>
</feature>
<name>A0A560DKB5_9BRAD</name>